<dbReference type="GeneID" id="7195853"/>
<dbReference type="OrthoDB" id="202178at2759"/>
<evidence type="ECO:0000256" key="1">
    <source>
        <dbReference type="SAM" id="MobiDB-lite"/>
    </source>
</evidence>
<dbReference type="KEGG" id="pti:PHATRDRAFT_49520"/>
<gene>
    <name evidence="2" type="ORF">PHATRDRAFT_49520</name>
</gene>
<protein>
    <submittedName>
        <fullName evidence="2">Uncharacterized protein</fullName>
    </submittedName>
</protein>
<organism evidence="2 3">
    <name type="scientific">Phaeodactylum tricornutum (strain CCAP 1055/1)</name>
    <dbReference type="NCBI Taxonomy" id="556484"/>
    <lineage>
        <taxon>Eukaryota</taxon>
        <taxon>Sar</taxon>
        <taxon>Stramenopiles</taxon>
        <taxon>Ochrophyta</taxon>
        <taxon>Bacillariophyta</taxon>
        <taxon>Bacillariophyceae</taxon>
        <taxon>Bacillariophycidae</taxon>
        <taxon>Naviculales</taxon>
        <taxon>Phaeodactylaceae</taxon>
        <taxon>Phaeodactylum</taxon>
    </lineage>
</organism>
<feature type="compositionally biased region" description="Polar residues" evidence="1">
    <location>
        <begin position="18"/>
        <end position="32"/>
    </location>
</feature>
<dbReference type="HOGENOM" id="CLU_545726_0_0_1"/>
<feature type="compositionally biased region" description="Basic and acidic residues" evidence="1">
    <location>
        <begin position="1"/>
        <end position="14"/>
    </location>
</feature>
<dbReference type="RefSeq" id="XP_002184149.1">
    <property type="nucleotide sequence ID" value="XM_002184113.1"/>
</dbReference>
<proteinExistence type="predicted"/>
<evidence type="ECO:0000313" key="2">
    <source>
        <dbReference type="EMBL" id="EEC44327.1"/>
    </source>
</evidence>
<dbReference type="EMBL" id="CM000624">
    <property type="protein sequence ID" value="EEC44327.1"/>
    <property type="molecule type" value="Genomic_DNA"/>
</dbReference>
<sequence length="195" mass="21421">MQSDVDRLVDKMTGDSKVGSQESGHTSGTPQEQLKKLQDVVSTSESTPSDEIDGTGSSFSKHSITLLEVSSGVWLGDSIIRDVPMVPMSMEERGKGFGPKQIATIRSNNAFAKWSVGVQKVAWRWMWNFGDEIRQVNDIGKFMGAQLEPTLAQSLSGTVCINEGLSRKIKPDDRMVYIDWNGENVGFVLGSYSVQ</sequence>
<accession>B7GAW4</accession>
<dbReference type="AlphaFoldDB" id="B7GAW4"/>
<keyword evidence="3" id="KW-1185">Reference proteome</keyword>
<dbReference type="Proteomes" id="UP000000759">
    <property type="component" value="Chromosome 22"/>
</dbReference>
<feature type="non-terminal residue" evidence="2">
    <location>
        <position position="195"/>
    </location>
</feature>
<evidence type="ECO:0000313" key="3">
    <source>
        <dbReference type="Proteomes" id="UP000000759"/>
    </source>
</evidence>
<reference evidence="2 3" key="1">
    <citation type="journal article" date="2008" name="Nature">
        <title>The Phaeodactylum genome reveals the evolutionary history of diatom genomes.</title>
        <authorList>
            <person name="Bowler C."/>
            <person name="Allen A.E."/>
            <person name="Badger J.H."/>
            <person name="Grimwood J."/>
            <person name="Jabbari K."/>
            <person name="Kuo A."/>
            <person name="Maheswari U."/>
            <person name="Martens C."/>
            <person name="Maumus F."/>
            <person name="Otillar R.P."/>
            <person name="Rayko E."/>
            <person name="Salamov A."/>
            <person name="Vandepoele K."/>
            <person name="Beszteri B."/>
            <person name="Gruber A."/>
            <person name="Heijde M."/>
            <person name="Katinka M."/>
            <person name="Mock T."/>
            <person name="Valentin K."/>
            <person name="Verret F."/>
            <person name="Berges J.A."/>
            <person name="Brownlee C."/>
            <person name="Cadoret J.P."/>
            <person name="Chiovitti A."/>
            <person name="Choi C.J."/>
            <person name="Coesel S."/>
            <person name="De Martino A."/>
            <person name="Detter J.C."/>
            <person name="Durkin C."/>
            <person name="Falciatore A."/>
            <person name="Fournet J."/>
            <person name="Haruta M."/>
            <person name="Huysman M.J."/>
            <person name="Jenkins B.D."/>
            <person name="Jiroutova K."/>
            <person name="Jorgensen R.E."/>
            <person name="Joubert Y."/>
            <person name="Kaplan A."/>
            <person name="Kroger N."/>
            <person name="Kroth P.G."/>
            <person name="La Roche J."/>
            <person name="Lindquist E."/>
            <person name="Lommer M."/>
            <person name="Martin-Jezequel V."/>
            <person name="Lopez P.J."/>
            <person name="Lucas S."/>
            <person name="Mangogna M."/>
            <person name="McGinnis K."/>
            <person name="Medlin L.K."/>
            <person name="Montsant A."/>
            <person name="Oudot-Le Secq M.P."/>
            <person name="Napoli C."/>
            <person name="Obornik M."/>
            <person name="Parker M.S."/>
            <person name="Petit J.L."/>
            <person name="Porcel B.M."/>
            <person name="Poulsen N."/>
            <person name="Robison M."/>
            <person name="Rychlewski L."/>
            <person name="Rynearson T.A."/>
            <person name="Schmutz J."/>
            <person name="Shapiro H."/>
            <person name="Siaut M."/>
            <person name="Stanley M."/>
            <person name="Sussman M.R."/>
            <person name="Taylor A.R."/>
            <person name="Vardi A."/>
            <person name="von Dassow P."/>
            <person name="Vyverman W."/>
            <person name="Willis A."/>
            <person name="Wyrwicz L.S."/>
            <person name="Rokhsar D.S."/>
            <person name="Weissenbach J."/>
            <person name="Armbrust E.V."/>
            <person name="Green B.R."/>
            <person name="Van de Peer Y."/>
            <person name="Grigoriev I.V."/>
        </authorList>
    </citation>
    <scope>NUCLEOTIDE SEQUENCE [LARGE SCALE GENOMIC DNA]</scope>
    <source>
        <strain evidence="2 3">CCAP 1055/1</strain>
    </source>
</reference>
<dbReference type="eggNOG" id="ENOG502SZEH">
    <property type="taxonomic scope" value="Eukaryota"/>
</dbReference>
<name>B7GAW4_PHATC</name>
<dbReference type="PaxDb" id="2850-Phatr49520"/>
<dbReference type="InParanoid" id="B7GAW4"/>
<reference evidence="3" key="2">
    <citation type="submission" date="2008-08" db="EMBL/GenBank/DDBJ databases">
        <authorList>
            <consortium name="Diatom Consortium"/>
            <person name="Grigoriev I."/>
            <person name="Grimwood J."/>
            <person name="Kuo A."/>
            <person name="Otillar R.P."/>
            <person name="Salamov A."/>
            <person name="Detter J.C."/>
            <person name="Lindquist E."/>
            <person name="Shapiro H."/>
            <person name="Lucas S."/>
            <person name="Glavina del Rio T."/>
            <person name="Pitluck S."/>
            <person name="Rokhsar D."/>
            <person name="Bowler C."/>
        </authorList>
    </citation>
    <scope>GENOME REANNOTATION</scope>
    <source>
        <strain evidence="3">CCAP 1055/1</strain>
    </source>
</reference>
<feature type="region of interest" description="Disordered" evidence="1">
    <location>
        <begin position="1"/>
        <end position="57"/>
    </location>
</feature>